<evidence type="ECO:0000313" key="1">
    <source>
        <dbReference type="EMBL" id="GJG28449.1"/>
    </source>
</evidence>
<dbReference type="EMBL" id="NPJF01000030">
    <property type="protein sequence ID" value="OYP55278.1"/>
    <property type="molecule type" value="Genomic_DNA"/>
</dbReference>
<sequence>MVFERILEGKDHLWAVRDMSKPKNELALLFDSWNDFGYLMDFFMDNLEDLKSYFHIERISDAIDDTMDDAEQLERLILNIPYTENLDELFKPLGQTDMTIRELTREKARNWDRMGHASWLRIYAIRLEKNVFVITGGAIKLTRTMQERPHTQEQLDRLNACRQFLVDNGVFDSDSFISLTEEDEL</sequence>
<reference evidence="2 3" key="1">
    <citation type="submission" date="2017-08" db="EMBL/GenBank/DDBJ databases">
        <title>Comparative genomics of non-oral Prevotella species.</title>
        <authorList>
            <person name="Accetto T."/>
            <person name="Nograsek B."/>
            <person name="Avgustin G."/>
        </authorList>
    </citation>
    <scope>NUCLEOTIDE SEQUENCE [LARGE SCALE GENOMIC DNA]</scope>
    <source>
        <strain evidence="2 3">TC1-1</strain>
    </source>
</reference>
<reference evidence="1" key="2">
    <citation type="submission" date="2021-08" db="EMBL/GenBank/DDBJ databases">
        <title>Prevotella lacticifex sp. nov., isolated from rumen of cow.</title>
        <authorList>
            <person name="Shinkai T."/>
            <person name="Ikeyama N."/>
            <person name="Kumagai M."/>
            <person name="Ohmori H."/>
            <person name="Sakamoto M."/>
            <person name="Ohkuma M."/>
            <person name="Mitsumori M."/>
        </authorList>
    </citation>
    <scope>NUCLEOTIDE SEQUENCE</scope>
    <source>
        <strain evidence="1">DSM 11371</strain>
    </source>
</reference>
<protein>
    <submittedName>
        <fullName evidence="1">Uncharacterized protein</fullName>
    </submittedName>
</protein>
<dbReference type="RefSeq" id="WP_006283276.1">
    <property type="nucleotide sequence ID" value="NZ_BPTR01000001.1"/>
</dbReference>
<evidence type="ECO:0000313" key="4">
    <source>
        <dbReference type="Proteomes" id="UP000887043"/>
    </source>
</evidence>
<accession>A0AA37MM41</accession>
<evidence type="ECO:0000313" key="2">
    <source>
        <dbReference type="EMBL" id="OYP55278.1"/>
    </source>
</evidence>
<dbReference type="EMBL" id="BPTR01000001">
    <property type="protein sequence ID" value="GJG28449.1"/>
    <property type="molecule type" value="Genomic_DNA"/>
</dbReference>
<dbReference type="Proteomes" id="UP000216189">
    <property type="component" value="Unassembled WGS sequence"/>
</dbReference>
<gene>
    <name evidence="2" type="ORF">CIK91_07110</name>
    <name evidence="1" type="ORF">PRRU23_21490</name>
</gene>
<proteinExistence type="predicted"/>
<keyword evidence="3" id="KW-1185">Reference proteome</keyword>
<dbReference type="AlphaFoldDB" id="A0AA37MM41"/>
<dbReference type="Proteomes" id="UP000887043">
    <property type="component" value="Unassembled WGS sequence"/>
</dbReference>
<evidence type="ECO:0000313" key="3">
    <source>
        <dbReference type="Proteomes" id="UP000216189"/>
    </source>
</evidence>
<name>A0AA37MM41_SEGBR</name>
<organism evidence="1 4">
    <name type="scientific">Segatella bryantii</name>
    <name type="common">Prevotella bryantii</name>
    <dbReference type="NCBI Taxonomy" id="77095"/>
    <lineage>
        <taxon>Bacteria</taxon>
        <taxon>Pseudomonadati</taxon>
        <taxon>Bacteroidota</taxon>
        <taxon>Bacteroidia</taxon>
        <taxon>Bacteroidales</taxon>
        <taxon>Prevotellaceae</taxon>
        <taxon>Segatella</taxon>
    </lineage>
</organism>
<comment type="caution">
    <text evidence="1">The sequence shown here is derived from an EMBL/GenBank/DDBJ whole genome shotgun (WGS) entry which is preliminary data.</text>
</comment>